<dbReference type="EMBL" id="CAJNJA010011832">
    <property type="protein sequence ID" value="CAE7281052.1"/>
    <property type="molecule type" value="Genomic_DNA"/>
</dbReference>
<reference evidence="2" key="1">
    <citation type="submission" date="2021-02" db="EMBL/GenBank/DDBJ databases">
        <authorList>
            <person name="Dougan E. K."/>
            <person name="Rhodes N."/>
            <person name="Thang M."/>
            <person name="Chan C."/>
        </authorList>
    </citation>
    <scope>NUCLEOTIDE SEQUENCE</scope>
</reference>
<comment type="caution">
    <text evidence="2">The sequence shown here is derived from an EMBL/GenBank/DDBJ whole genome shotgun (WGS) entry which is preliminary data.</text>
</comment>
<evidence type="ECO:0000313" key="2">
    <source>
        <dbReference type="EMBL" id="CAE7281052.1"/>
    </source>
</evidence>
<dbReference type="AlphaFoldDB" id="A0A812MW18"/>
<sequence length="84" mass="9337">VWWLALEPTVFILGVGLCWLFRNRCSKYLALDVYVTANLMSLPSIVLIGLVLLEVLLKPQASIQGGMMFAAVMACIVVASWYFV</sequence>
<organism evidence="2 3">
    <name type="scientific">Symbiodinium necroappetens</name>
    <dbReference type="NCBI Taxonomy" id="1628268"/>
    <lineage>
        <taxon>Eukaryota</taxon>
        <taxon>Sar</taxon>
        <taxon>Alveolata</taxon>
        <taxon>Dinophyceae</taxon>
        <taxon>Suessiales</taxon>
        <taxon>Symbiodiniaceae</taxon>
        <taxon>Symbiodinium</taxon>
    </lineage>
</organism>
<keyword evidence="1" id="KW-0812">Transmembrane</keyword>
<protein>
    <submittedName>
        <fullName evidence="2">Uncharacterized protein</fullName>
    </submittedName>
</protein>
<evidence type="ECO:0000313" key="3">
    <source>
        <dbReference type="Proteomes" id="UP000601435"/>
    </source>
</evidence>
<gene>
    <name evidence="2" type="ORF">SNEC2469_LOCUS6845</name>
</gene>
<feature type="transmembrane region" description="Helical" evidence="1">
    <location>
        <begin position="63"/>
        <end position="83"/>
    </location>
</feature>
<keyword evidence="1" id="KW-0472">Membrane</keyword>
<evidence type="ECO:0000256" key="1">
    <source>
        <dbReference type="SAM" id="Phobius"/>
    </source>
</evidence>
<feature type="non-terminal residue" evidence="2">
    <location>
        <position position="84"/>
    </location>
</feature>
<keyword evidence="1" id="KW-1133">Transmembrane helix</keyword>
<feature type="non-terminal residue" evidence="2">
    <location>
        <position position="1"/>
    </location>
</feature>
<proteinExistence type="predicted"/>
<feature type="transmembrane region" description="Helical" evidence="1">
    <location>
        <begin position="33"/>
        <end position="57"/>
    </location>
</feature>
<feature type="transmembrane region" description="Helical" evidence="1">
    <location>
        <begin position="6"/>
        <end position="21"/>
    </location>
</feature>
<keyword evidence="3" id="KW-1185">Reference proteome</keyword>
<name>A0A812MW18_9DINO</name>
<accession>A0A812MW18</accession>
<dbReference type="Proteomes" id="UP000601435">
    <property type="component" value="Unassembled WGS sequence"/>
</dbReference>